<dbReference type="RefSeq" id="WP_208602702.1">
    <property type="nucleotide sequence ID" value="NZ_FMCS01000003.1"/>
</dbReference>
<dbReference type="SUPFAM" id="SSF48498">
    <property type="entry name" value="Tetracyclin repressor-like, C-terminal domain"/>
    <property type="match status" value="1"/>
</dbReference>
<dbReference type="InterPro" id="IPR001647">
    <property type="entry name" value="HTH_TetR"/>
</dbReference>
<protein>
    <submittedName>
        <fullName evidence="6">Transcriptional regulator, TetR family</fullName>
    </submittedName>
</protein>
<evidence type="ECO:0000259" key="5">
    <source>
        <dbReference type="PROSITE" id="PS50977"/>
    </source>
</evidence>
<keyword evidence="2 4" id="KW-0238">DNA-binding</keyword>
<dbReference type="GO" id="GO:0000976">
    <property type="term" value="F:transcription cis-regulatory region binding"/>
    <property type="evidence" value="ECO:0007669"/>
    <property type="project" value="TreeGrafter"/>
</dbReference>
<dbReference type="PANTHER" id="PTHR30055">
    <property type="entry name" value="HTH-TYPE TRANSCRIPTIONAL REGULATOR RUTR"/>
    <property type="match status" value="1"/>
</dbReference>
<gene>
    <name evidence="6" type="ORF">GA0070214_10310</name>
</gene>
<accession>A0A1C4VYH0</accession>
<dbReference type="Pfam" id="PF16925">
    <property type="entry name" value="TetR_C_13"/>
    <property type="match status" value="1"/>
</dbReference>
<sequence length="203" mass="22121">MGDAADSRPAMRGAGGKPSAARERILAAADRLFYREGIRAVGVEKVIAEAQVTRVTFYRHFPTKDDLIATYLAVRSQREREALAEARAALPGDHREVLRAIVDALIAESRSPGFRGCPYVNAAAEYADPDHPVRHAVAEHRAWFTGQMAELMTELGHPDPGLAAEQIMILRDGAMTAAYLDDRERVAAALVAAGRAIVGYREE</sequence>
<keyword evidence="1" id="KW-0805">Transcription regulation</keyword>
<dbReference type="Proteomes" id="UP000199629">
    <property type="component" value="Unassembled WGS sequence"/>
</dbReference>
<reference evidence="7" key="1">
    <citation type="submission" date="2016-06" db="EMBL/GenBank/DDBJ databases">
        <authorList>
            <person name="Varghese N."/>
            <person name="Submissions Spin"/>
        </authorList>
    </citation>
    <scope>NUCLEOTIDE SEQUENCE [LARGE SCALE GENOMIC DNA]</scope>
    <source>
        <strain evidence="7">DSM 45246</strain>
    </source>
</reference>
<evidence type="ECO:0000256" key="4">
    <source>
        <dbReference type="PROSITE-ProRule" id="PRU00335"/>
    </source>
</evidence>
<dbReference type="InterPro" id="IPR009057">
    <property type="entry name" value="Homeodomain-like_sf"/>
</dbReference>
<feature type="DNA-binding region" description="H-T-H motif" evidence="4">
    <location>
        <begin position="42"/>
        <end position="61"/>
    </location>
</feature>
<name>A0A1C4VYH0_9ACTN</name>
<dbReference type="GO" id="GO:0003700">
    <property type="term" value="F:DNA-binding transcription factor activity"/>
    <property type="evidence" value="ECO:0007669"/>
    <property type="project" value="TreeGrafter"/>
</dbReference>
<feature type="domain" description="HTH tetR-type" evidence="5">
    <location>
        <begin position="19"/>
        <end position="79"/>
    </location>
</feature>
<dbReference type="EMBL" id="FMCS01000003">
    <property type="protein sequence ID" value="SCE88769.1"/>
    <property type="molecule type" value="Genomic_DNA"/>
</dbReference>
<dbReference type="InterPro" id="IPR011075">
    <property type="entry name" value="TetR_C"/>
</dbReference>
<dbReference type="InterPro" id="IPR050109">
    <property type="entry name" value="HTH-type_TetR-like_transc_reg"/>
</dbReference>
<evidence type="ECO:0000256" key="2">
    <source>
        <dbReference type="ARBA" id="ARBA00023125"/>
    </source>
</evidence>
<dbReference type="PROSITE" id="PS50977">
    <property type="entry name" value="HTH_TETR_2"/>
    <property type="match status" value="1"/>
</dbReference>
<proteinExistence type="predicted"/>
<dbReference type="SUPFAM" id="SSF46689">
    <property type="entry name" value="Homeodomain-like"/>
    <property type="match status" value="1"/>
</dbReference>
<dbReference type="Pfam" id="PF00440">
    <property type="entry name" value="TetR_N"/>
    <property type="match status" value="1"/>
</dbReference>
<dbReference type="Gene3D" id="1.10.357.10">
    <property type="entry name" value="Tetracycline Repressor, domain 2"/>
    <property type="match status" value="1"/>
</dbReference>
<evidence type="ECO:0000256" key="1">
    <source>
        <dbReference type="ARBA" id="ARBA00023015"/>
    </source>
</evidence>
<evidence type="ECO:0000313" key="7">
    <source>
        <dbReference type="Proteomes" id="UP000199629"/>
    </source>
</evidence>
<dbReference type="PANTHER" id="PTHR30055:SF200">
    <property type="entry name" value="HTH-TYPE TRANSCRIPTIONAL REPRESSOR BDCR"/>
    <property type="match status" value="1"/>
</dbReference>
<dbReference type="PRINTS" id="PR00455">
    <property type="entry name" value="HTHTETR"/>
</dbReference>
<evidence type="ECO:0000256" key="3">
    <source>
        <dbReference type="ARBA" id="ARBA00023163"/>
    </source>
</evidence>
<organism evidence="6 7">
    <name type="scientific">Micromonospora chaiyaphumensis</name>
    <dbReference type="NCBI Taxonomy" id="307119"/>
    <lineage>
        <taxon>Bacteria</taxon>
        <taxon>Bacillati</taxon>
        <taxon>Actinomycetota</taxon>
        <taxon>Actinomycetes</taxon>
        <taxon>Micromonosporales</taxon>
        <taxon>Micromonosporaceae</taxon>
        <taxon>Micromonospora</taxon>
    </lineage>
</organism>
<keyword evidence="7" id="KW-1185">Reference proteome</keyword>
<dbReference type="AlphaFoldDB" id="A0A1C4VYH0"/>
<keyword evidence="3" id="KW-0804">Transcription</keyword>
<evidence type="ECO:0000313" key="6">
    <source>
        <dbReference type="EMBL" id="SCE88769.1"/>
    </source>
</evidence>
<dbReference type="InterPro" id="IPR036271">
    <property type="entry name" value="Tet_transcr_reg_TetR-rel_C_sf"/>
</dbReference>